<protein>
    <submittedName>
        <fullName evidence="2">DUF4383 domain-containing protein</fullName>
    </submittedName>
</protein>
<organism evidence="2 3">
    <name type="scientific">Glycomyces albidus</name>
    <dbReference type="NCBI Taxonomy" id="2656774"/>
    <lineage>
        <taxon>Bacteria</taxon>
        <taxon>Bacillati</taxon>
        <taxon>Actinomycetota</taxon>
        <taxon>Actinomycetes</taxon>
        <taxon>Glycomycetales</taxon>
        <taxon>Glycomycetaceae</taxon>
        <taxon>Glycomyces</taxon>
    </lineage>
</organism>
<comment type="caution">
    <text evidence="2">The sequence shown here is derived from an EMBL/GenBank/DDBJ whole genome shotgun (WGS) entry which is preliminary data.</text>
</comment>
<proteinExistence type="predicted"/>
<feature type="transmembrane region" description="Helical" evidence="1">
    <location>
        <begin position="66"/>
        <end position="91"/>
    </location>
</feature>
<dbReference type="AlphaFoldDB" id="A0A6L5G796"/>
<evidence type="ECO:0000313" key="2">
    <source>
        <dbReference type="EMBL" id="MQM25515.1"/>
    </source>
</evidence>
<dbReference type="Proteomes" id="UP000477750">
    <property type="component" value="Unassembled WGS sequence"/>
</dbReference>
<feature type="transmembrane region" description="Helical" evidence="1">
    <location>
        <begin position="27"/>
        <end position="46"/>
    </location>
</feature>
<sequence>MDIGSKSPPGYFWYEVERRRTTAVQDGAAGTGWMLLLFGVMGFVPLSTPGLSGISFAGTETSAELFGVFAVTVLSNLVHLSGGVVGLVASLSVGSSRWYLLIGGACIVVLGVYGLFADAVGAARFLPADVWTGVLHLGLGFLMIVLGLALTARFPGESESRGDGERPR</sequence>
<dbReference type="EMBL" id="WIAO01000007">
    <property type="protein sequence ID" value="MQM25515.1"/>
    <property type="molecule type" value="Genomic_DNA"/>
</dbReference>
<accession>A0A6L5G796</accession>
<gene>
    <name evidence="2" type="ORF">GFD30_08015</name>
</gene>
<dbReference type="RefSeq" id="WP_153024676.1">
    <property type="nucleotide sequence ID" value="NZ_WIAO01000007.1"/>
</dbReference>
<name>A0A6L5G796_9ACTN</name>
<keyword evidence="3" id="KW-1185">Reference proteome</keyword>
<feature type="transmembrane region" description="Helical" evidence="1">
    <location>
        <begin position="128"/>
        <end position="151"/>
    </location>
</feature>
<feature type="transmembrane region" description="Helical" evidence="1">
    <location>
        <begin position="98"/>
        <end position="116"/>
    </location>
</feature>
<keyword evidence="1" id="KW-0472">Membrane</keyword>
<keyword evidence="1" id="KW-1133">Transmembrane helix</keyword>
<evidence type="ECO:0000313" key="3">
    <source>
        <dbReference type="Proteomes" id="UP000477750"/>
    </source>
</evidence>
<dbReference type="Pfam" id="PF14325">
    <property type="entry name" value="DUF4383"/>
    <property type="match status" value="1"/>
</dbReference>
<keyword evidence="1" id="KW-0812">Transmembrane</keyword>
<reference evidence="2 3" key="1">
    <citation type="submission" date="2019-10" db="EMBL/GenBank/DDBJ databases">
        <title>Glycomyces albidus sp. nov., a novel actinomycete isolated from rhizosphere soil of wheat (Triticum aestivum L.).</title>
        <authorList>
            <person name="Qian L."/>
        </authorList>
    </citation>
    <scope>NUCLEOTIDE SEQUENCE [LARGE SCALE GENOMIC DNA]</scope>
    <source>
        <strain evidence="2 3">NEAU-7082</strain>
    </source>
</reference>
<evidence type="ECO:0000256" key="1">
    <source>
        <dbReference type="SAM" id="Phobius"/>
    </source>
</evidence>